<dbReference type="EMBL" id="JAKRVX010000002">
    <property type="protein sequence ID" value="MCL9816454.1"/>
    <property type="molecule type" value="Genomic_DNA"/>
</dbReference>
<dbReference type="RefSeq" id="WP_250583401.1">
    <property type="nucleotide sequence ID" value="NZ_JAKRVX010000002.1"/>
</dbReference>
<dbReference type="Proteomes" id="UP001203207">
    <property type="component" value="Unassembled WGS sequence"/>
</dbReference>
<evidence type="ECO:0000313" key="3">
    <source>
        <dbReference type="Proteomes" id="UP001203207"/>
    </source>
</evidence>
<gene>
    <name evidence="2" type="ORF">AArcSt2_05790</name>
</gene>
<dbReference type="AlphaFoldDB" id="A0AAE3FXG0"/>
<name>A0AAE3FXG0_9EURY</name>
<keyword evidence="3" id="KW-1185">Reference proteome</keyword>
<accession>A0AAE3FXG0</accession>
<proteinExistence type="predicted"/>
<reference evidence="2" key="1">
    <citation type="journal article" date="2022" name="Syst. Appl. Microbiol.">
        <title>Natronocalculus amylovorans gen. nov., sp. nov., and Natranaeroarchaeum aerophilus sp. nov., dominant culturable amylolytic natronoarchaea from hypersaline soda lakes in southwestern Siberia.</title>
        <authorList>
            <person name="Sorokin D.Y."/>
            <person name="Elcheninov A.G."/>
            <person name="Khizhniak T.V."/>
            <person name="Koenen M."/>
            <person name="Bale N.J."/>
            <person name="Damste J.S.S."/>
            <person name="Kublanov I.V."/>
        </authorList>
    </citation>
    <scope>NUCLEOTIDE SEQUENCE</scope>
    <source>
        <strain evidence="2">AArc-St2</strain>
    </source>
</reference>
<sequence length="112" mass="12344">MSDDRPTKPSEIGSADAPPIDEKPYKIIFEANKCFGAGRCAEATKNWELDIETGLAKPRSYFISESELEENVRAAELCPAKKGDGIIHIVDRRTDKEIAPDPHGDGTLSVDW</sequence>
<organism evidence="2 3">
    <name type="scientific">Natronocalculus amylovorans</name>
    <dbReference type="NCBI Taxonomy" id="2917812"/>
    <lineage>
        <taxon>Archaea</taxon>
        <taxon>Methanobacteriati</taxon>
        <taxon>Methanobacteriota</taxon>
        <taxon>Stenosarchaea group</taxon>
        <taxon>Halobacteria</taxon>
        <taxon>Halobacteriales</taxon>
        <taxon>Haloferacaceae</taxon>
        <taxon>Natronocalculus</taxon>
    </lineage>
</organism>
<dbReference type="Gene3D" id="3.30.70.20">
    <property type="match status" value="1"/>
</dbReference>
<evidence type="ECO:0000256" key="1">
    <source>
        <dbReference type="SAM" id="MobiDB-lite"/>
    </source>
</evidence>
<reference evidence="2" key="2">
    <citation type="submission" date="2022-02" db="EMBL/GenBank/DDBJ databases">
        <authorList>
            <person name="Elcheninov A.G."/>
            <person name="Sorokin D.Y."/>
            <person name="Kublanov I.V."/>
        </authorList>
    </citation>
    <scope>NUCLEOTIDE SEQUENCE</scope>
    <source>
        <strain evidence="2">AArc-St2</strain>
    </source>
</reference>
<feature type="region of interest" description="Disordered" evidence="1">
    <location>
        <begin position="1"/>
        <end position="20"/>
    </location>
</feature>
<protein>
    <submittedName>
        <fullName evidence="2">Ferredoxin</fullName>
    </submittedName>
</protein>
<evidence type="ECO:0000313" key="2">
    <source>
        <dbReference type="EMBL" id="MCL9816454.1"/>
    </source>
</evidence>
<comment type="caution">
    <text evidence="2">The sequence shown here is derived from an EMBL/GenBank/DDBJ whole genome shotgun (WGS) entry which is preliminary data.</text>
</comment>